<feature type="non-terminal residue" evidence="2">
    <location>
        <position position="129"/>
    </location>
</feature>
<evidence type="ECO:0000313" key="3">
    <source>
        <dbReference type="Proteomes" id="UP001283361"/>
    </source>
</evidence>
<feature type="compositionally biased region" description="Polar residues" evidence="1">
    <location>
        <begin position="17"/>
        <end position="28"/>
    </location>
</feature>
<evidence type="ECO:0000256" key="1">
    <source>
        <dbReference type="SAM" id="MobiDB-lite"/>
    </source>
</evidence>
<dbReference type="EMBL" id="JAWDGP010006794">
    <property type="protein sequence ID" value="KAK3735388.1"/>
    <property type="molecule type" value="Genomic_DNA"/>
</dbReference>
<feature type="region of interest" description="Disordered" evidence="1">
    <location>
        <begin position="1"/>
        <end position="71"/>
    </location>
</feature>
<gene>
    <name evidence="2" type="ORF">RRG08_028998</name>
</gene>
<sequence length="129" mass="14256">SSSPVDGQLSEADETSPLVSTLQKTRQTGGEFASDQHYSGGGCGEEDKAEKDEQGAVGGQLISGPSYSMSRPYRESRTLRYAKLGDLDKLQTYVSLADHYLKIMLTLKRGEKKNRNLFQFSKDNKLSLM</sequence>
<protein>
    <submittedName>
        <fullName evidence="2">Uncharacterized protein</fullName>
    </submittedName>
</protein>
<reference evidence="2" key="1">
    <citation type="journal article" date="2023" name="G3 (Bethesda)">
        <title>A reference genome for the long-term kleptoplast-retaining sea slug Elysia crispata morphotype clarki.</title>
        <authorList>
            <person name="Eastman K.E."/>
            <person name="Pendleton A.L."/>
            <person name="Shaikh M.A."/>
            <person name="Suttiyut T."/>
            <person name="Ogas R."/>
            <person name="Tomko P."/>
            <person name="Gavelis G."/>
            <person name="Widhalm J.R."/>
            <person name="Wisecaver J.H."/>
        </authorList>
    </citation>
    <scope>NUCLEOTIDE SEQUENCE</scope>
    <source>
        <strain evidence="2">ECLA1</strain>
    </source>
</reference>
<name>A0AAE0Y8U7_9GAST</name>
<comment type="caution">
    <text evidence="2">The sequence shown here is derived from an EMBL/GenBank/DDBJ whole genome shotgun (WGS) entry which is preliminary data.</text>
</comment>
<evidence type="ECO:0000313" key="2">
    <source>
        <dbReference type="EMBL" id="KAK3735388.1"/>
    </source>
</evidence>
<dbReference type="Proteomes" id="UP001283361">
    <property type="component" value="Unassembled WGS sequence"/>
</dbReference>
<keyword evidence="3" id="KW-1185">Reference proteome</keyword>
<organism evidence="2 3">
    <name type="scientific">Elysia crispata</name>
    <name type="common">lettuce slug</name>
    <dbReference type="NCBI Taxonomy" id="231223"/>
    <lineage>
        <taxon>Eukaryota</taxon>
        <taxon>Metazoa</taxon>
        <taxon>Spiralia</taxon>
        <taxon>Lophotrochozoa</taxon>
        <taxon>Mollusca</taxon>
        <taxon>Gastropoda</taxon>
        <taxon>Heterobranchia</taxon>
        <taxon>Euthyneura</taxon>
        <taxon>Panpulmonata</taxon>
        <taxon>Sacoglossa</taxon>
        <taxon>Placobranchoidea</taxon>
        <taxon>Plakobranchidae</taxon>
        <taxon>Elysia</taxon>
    </lineage>
</organism>
<dbReference type="AlphaFoldDB" id="A0AAE0Y8U7"/>
<feature type="compositionally biased region" description="Basic and acidic residues" evidence="1">
    <location>
        <begin position="45"/>
        <end position="54"/>
    </location>
</feature>
<accession>A0AAE0Y8U7</accession>
<proteinExistence type="predicted"/>